<proteinExistence type="inferred from homology"/>
<accession>A0ABM3NX04</accession>
<name>A0ABM3NX04_ACIJB</name>
<reference evidence="7" key="1">
    <citation type="submission" date="2025-08" db="UniProtKB">
        <authorList>
            <consortium name="RefSeq"/>
        </authorList>
    </citation>
    <scope>IDENTIFICATION</scope>
    <source>
        <tissue evidence="7">Blood</tissue>
    </source>
</reference>
<dbReference type="InterPro" id="IPR031994">
    <property type="entry name" value="JAKMIP_C"/>
</dbReference>
<comment type="similarity">
    <text evidence="1">Belongs to the JAKMIP family.</text>
</comment>
<feature type="compositionally biased region" description="Basic and acidic residues" evidence="4">
    <location>
        <begin position="813"/>
        <end position="822"/>
    </location>
</feature>
<evidence type="ECO:0000256" key="4">
    <source>
        <dbReference type="SAM" id="MobiDB-lite"/>
    </source>
</evidence>
<dbReference type="PANTHER" id="PTHR18935">
    <property type="entry name" value="GOLGIN SUBFAMILY A MEMBER 4-LIKE ISOFORM X1"/>
    <property type="match status" value="1"/>
</dbReference>
<evidence type="ECO:0000256" key="2">
    <source>
        <dbReference type="ARBA" id="ARBA00023054"/>
    </source>
</evidence>
<evidence type="ECO:0000313" key="6">
    <source>
        <dbReference type="Proteomes" id="UP001652583"/>
    </source>
</evidence>
<feature type="region of interest" description="Disordered" evidence="4">
    <location>
        <begin position="394"/>
        <end position="418"/>
    </location>
</feature>
<feature type="domain" description="Janus kinase and microtubule-interacting protein C-terminal" evidence="5">
    <location>
        <begin position="357"/>
        <end position="554"/>
    </location>
</feature>
<feature type="coiled-coil region" evidence="3">
    <location>
        <begin position="423"/>
        <end position="546"/>
    </location>
</feature>
<dbReference type="InterPro" id="IPR024836">
    <property type="entry name" value="JAKMIP"/>
</dbReference>
<evidence type="ECO:0000256" key="3">
    <source>
        <dbReference type="SAM" id="Coils"/>
    </source>
</evidence>
<feature type="coiled-coil region" evidence="3">
    <location>
        <begin position="696"/>
        <end position="756"/>
    </location>
</feature>
<keyword evidence="7" id="KW-0418">Kinase</keyword>
<dbReference type="GO" id="GO:0016301">
    <property type="term" value="F:kinase activity"/>
    <property type="evidence" value="ECO:0007669"/>
    <property type="project" value="UniProtKB-KW"/>
</dbReference>
<dbReference type="PANTHER" id="PTHR18935:SF9">
    <property type="entry name" value="JANUS KINASE AND MICROTUBULE-INTERACTING PROTEIN 3"/>
    <property type="match status" value="1"/>
</dbReference>
<dbReference type="Pfam" id="PF16034">
    <property type="entry name" value="JAKMIP_CC3"/>
    <property type="match status" value="1"/>
</dbReference>
<gene>
    <name evidence="7" type="primary">JAKMIP3</name>
</gene>
<evidence type="ECO:0000313" key="7">
    <source>
        <dbReference type="RefSeq" id="XP_053063956.1"/>
    </source>
</evidence>
<sequence length="822" mass="95664">MSKKGTGGRGKGDKAEAFAALQAANEELRAKLTDIQIELQQEKSKVSRVEREKNQELRQVREHEQHKSAVLLTELKTKLHEEKTKELQAVREVLLRQHEAELLRVIKIKDNENQRLQALLHALRDGAPDKVKTVLLSEAKEEAKKGFEVEKIKMQQEISELKGAKRQVEEALTIVIQADKIKAAEIRSVYHLHQEEISRIKKECEREIRRLEQQLDEKDARRFQLKIAELSAIIRKLEDRNALLSEERNELLKRLREAESQYKPLLDKNKRLTRKNEDLSHTLRRMENKLKFVTQENIEMRQRAGIIRRPSSLNDLDQSQDEREVDFLKLQIVEQQNLIDELSKTLETAGYVKSVLERDKLLRFRKQRKKMAKLPKPVVVETFFGYDEEASLESDGSSVSYQTDRTDQTPCTPDDDLDEGVAKEETELRFRQLTMEYQALQRAYALLQEQVGGTLDAEREVKTREQLQAEVQRAQTRIEDLEQTLAEQGQDMKWIEEKQALYRRNQELVEKIKQMETEEGRLRHEVQDARDQNELLEFRILELEERERKSPAINLHHTPFAEGKSPLQAYCEAEGVTDILVAELMKQLDILGDNANLTNEEQVVVIQARTVLTLAEKWLQQIEETESALHRKMVDLESEKELFSKQKGYLDEELDYRKQSLDQAHRHILELEAMLYDALQQEAGAKVAEILSQEEREKLKVAVEQWKRQVMSELRERDAQILRERMELLQLAQQRIKELEERIEGQKRQIKELEEKLSFCGHSSPGPPDVPPEEPDPFPPAGPESSRCLGRQTRRPVSSLKTREDLVSADPGPSRKREKGAL</sequence>
<keyword evidence="7" id="KW-0808">Transferase</keyword>
<dbReference type="RefSeq" id="XP_053063956.1">
    <property type="nucleotide sequence ID" value="XM_053207981.1"/>
</dbReference>
<feature type="coiled-coil region" evidence="3">
    <location>
        <begin position="151"/>
        <end position="345"/>
    </location>
</feature>
<keyword evidence="6" id="KW-1185">Reference proteome</keyword>
<evidence type="ECO:0000259" key="5">
    <source>
        <dbReference type="Pfam" id="PF16034"/>
    </source>
</evidence>
<keyword evidence="2 3" id="KW-0175">Coiled coil</keyword>
<feature type="region of interest" description="Disordered" evidence="4">
    <location>
        <begin position="759"/>
        <end position="822"/>
    </location>
</feature>
<organism evidence="6 7">
    <name type="scientific">Acinonyx jubatus</name>
    <name type="common">Cheetah</name>
    <dbReference type="NCBI Taxonomy" id="32536"/>
    <lineage>
        <taxon>Eukaryota</taxon>
        <taxon>Metazoa</taxon>
        <taxon>Chordata</taxon>
        <taxon>Craniata</taxon>
        <taxon>Vertebrata</taxon>
        <taxon>Euteleostomi</taxon>
        <taxon>Mammalia</taxon>
        <taxon>Eutheria</taxon>
        <taxon>Laurasiatheria</taxon>
        <taxon>Carnivora</taxon>
        <taxon>Feliformia</taxon>
        <taxon>Felidae</taxon>
        <taxon>Felinae</taxon>
        <taxon>Acinonyx</taxon>
    </lineage>
</organism>
<evidence type="ECO:0000256" key="1">
    <source>
        <dbReference type="ARBA" id="ARBA00005239"/>
    </source>
</evidence>
<feature type="compositionally biased region" description="Polar residues" evidence="4">
    <location>
        <begin position="394"/>
        <end position="411"/>
    </location>
</feature>
<dbReference type="Proteomes" id="UP001652583">
    <property type="component" value="Chromosome D2"/>
</dbReference>
<dbReference type="GeneID" id="106985777"/>
<protein>
    <submittedName>
        <fullName evidence="7">Janus kinase and microtubule-interacting protein 3 isoform X18</fullName>
    </submittedName>
</protein>
<feature type="coiled-coil region" evidence="3">
    <location>
        <begin position="18"/>
        <end position="66"/>
    </location>
</feature>